<accession>A0A1M4XPZ5</accession>
<keyword evidence="2" id="KW-1185">Reference proteome</keyword>
<reference evidence="1 2" key="1">
    <citation type="submission" date="2016-11" db="EMBL/GenBank/DDBJ databases">
        <authorList>
            <person name="Jaros S."/>
            <person name="Januszkiewicz K."/>
            <person name="Wedrychowicz H."/>
        </authorList>
    </citation>
    <scope>NUCLEOTIDE SEQUENCE [LARGE SCALE GENOMIC DNA]</scope>
    <source>
        <strain evidence="1 2">DSM 25661</strain>
    </source>
</reference>
<dbReference type="STRING" id="1155689.SAMN05444278_1104"/>
<protein>
    <recommendedName>
        <fullName evidence="3">Methyltransferase</fullName>
    </recommendedName>
</protein>
<evidence type="ECO:0000313" key="1">
    <source>
        <dbReference type="EMBL" id="SHE95569.1"/>
    </source>
</evidence>
<dbReference type="Proteomes" id="UP000184462">
    <property type="component" value="Unassembled WGS sequence"/>
</dbReference>
<dbReference type="EMBL" id="FQTW01000010">
    <property type="protein sequence ID" value="SHE95569.1"/>
    <property type="molecule type" value="Genomic_DNA"/>
</dbReference>
<dbReference type="RefSeq" id="WP_073193613.1">
    <property type="nucleotide sequence ID" value="NZ_FQTW01000010.1"/>
</dbReference>
<dbReference type="OrthoDB" id="1123183at2"/>
<dbReference type="Pfam" id="PF13489">
    <property type="entry name" value="Methyltransf_23"/>
    <property type="match status" value="1"/>
</dbReference>
<evidence type="ECO:0000313" key="2">
    <source>
        <dbReference type="Proteomes" id="UP000184462"/>
    </source>
</evidence>
<gene>
    <name evidence="1" type="ORF">SAMN05444278_1104</name>
</gene>
<organism evidence="1 2">
    <name type="scientific">Psychroflexus salarius</name>
    <dbReference type="NCBI Taxonomy" id="1155689"/>
    <lineage>
        <taxon>Bacteria</taxon>
        <taxon>Pseudomonadati</taxon>
        <taxon>Bacteroidota</taxon>
        <taxon>Flavobacteriia</taxon>
        <taxon>Flavobacteriales</taxon>
        <taxon>Flavobacteriaceae</taxon>
        <taxon>Psychroflexus</taxon>
    </lineage>
</organism>
<sequence>MYEHHYPEKRFNLTLKFLKQHQAPPQSILDLGVENPFSKIMQEQGYNVTNTSGTDLDNDQTEIITSKAQITTAFEIFEHLLSPYEVLKSIQTPYLFASIPLKLWFAKAYQSKADPRDRHFHEFEDWQFDWLLEKSGWKIVDHTKFTNPVNKIGIRPILRQFTPRYYLVYCEKAD</sequence>
<dbReference type="AlphaFoldDB" id="A0A1M4XPZ5"/>
<evidence type="ECO:0008006" key="3">
    <source>
        <dbReference type="Google" id="ProtNLM"/>
    </source>
</evidence>
<proteinExistence type="predicted"/>
<name>A0A1M4XPZ5_9FLAO</name>
<dbReference type="InterPro" id="IPR029063">
    <property type="entry name" value="SAM-dependent_MTases_sf"/>
</dbReference>
<dbReference type="SUPFAM" id="SSF53335">
    <property type="entry name" value="S-adenosyl-L-methionine-dependent methyltransferases"/>
    <property type="match status" value="1"/>
</dbReference>